<sequence>MQFLLVLASSFLFSAVIVYTQVTDWAQAASDAGIALESNLKTDASTTIGIVRALQAILAAISSIILMNSFTYLYWGLMRRPQGLSYRSLMALAPATFNLGTLRIVFSSSSRFSSRAWALLSVLLTSLPWISGLVLFLRTSFVVIYDTAHSYEVTAGVGPFNSSYVHTFLGMLQNSSIGYDYRVLPYTYYAVVYSLVTNPMFSTVTEPIWCSQTNCRSFLFSGGVLMTTPWQPRGYPSYPLLKVPRVPTLQLDFQDGRVMTNFTEADCDNFGSEGVNIAVRLCLANRSKNPWSLDAGLFVCREGIQNGSCNAQSPAPNFTTTLSFFSRQATVISSRFNSSVVSVFDMTTAQPVQMSEGDLSAYKAALQWLLDFSAANIPAPSSIIEIFWTSQDQFELEPESYGYLREHFYSILAFPTWLFNANNFGNIELKSNEIVRSLPPQFYTRAYFVAPYVKFKFNQAMVILFAVLQGLVLLFAWSVLLWAVRIAHSIPTISSYPLFDIGFKAAVGIPATQPDIWLSGDKEVLEYTKDSTIFAKEE</sequence>
<evidence type="ECO:0000256" key="1">
    <source>
        <dbReference type="SAM" id="Phobius"/>
    </source>
</evidence>
<keyword evidence="2" id="KW-0732">Signal</keyword>
<name>A0AAE0JVA9_9PEZI</name>
<comment type="caution">
    <text evidence="3">The sequence shown here is derived from an EMBL/GenBank/DDBJ whole genome shotgun (WGS) entry which is preliminary data.</text>
</comment>
<evidence type="ECO:0000313" key="4">
    <source>
        <dbReference type="Proteomes" id="UP001287356"/>
    </source>
</evidence>
<keyword evidence="1" id="KW-0812">Transmembrane</keyword>
<dbReference type="EMBL" id="JAULSN010000010">
    <property type="protein sequence ID" value="KAK3362192.1"/>
    <property type="molecule type" value="Genomic_DNA"/>
</dbReference>
<feature type="chain" id="PRO_5041930590" evidence="2">
    <location>
        <begin position="21"/>
        <end position="538"/>
    </location>
</feature>
<feature type="transmembrane region" description="Helical" evidence="1">
    <location>
        <begin position="118"/>
        <end position="137"/>
    </location>
</feature>
<gene>
    <name evidence="3" type="ORF">B0T24DRAFT_538097</name>
</gene>
<accession>A0AAE0JVA9</accession>
<organism evidence="3 4">
    <name type="scientific">Lasiosphaeria ovina</name>
    <dbReference type="NCBI Taxonomy" id="92902"/>
    <lineage>
        <taxon>Eukaryota</taxon>
        <taxon>Fungi</taxon>
        <taxon>Dikarya</taxon>
        <taxon>Ascomycota</taxon>
        <taxon>Pezizomycotina</taxon>
        <taxon>Sordariomycetes</taxon>
        <taxon>Sordariomycetidae</taxon>
        <taxon>Sordariales</taxon>
        <taxon>Lasiosphaeriaceae</taxon>
        <taxon>Lasiosphaeria</taxon>
    </lineage>
</organism>
<keyword evidence="1" id="KW-0472">Membrane</keyword>
<feature type="transmembrane region" description="Helical" evidence="1">
    <location>
        <begin position="89"/>
        <end position="106"/>
    </location>
</feature>
<reference evidence="3" key="1">
    <citation type="journal article" date="2023" name="Mol. Phylogenet. Evol.">
        <title>Genome-scale phylogeny and comparative genomics of the fungal order Sordariales.</title>
        <authorList>
            <person name="Hensen N."/>
            <person name="Bonometti L."/>
            <person name="Westerberg I."/>
            <person name="Brannstrom I.O."/>
            <person name="Guillou S."/>
            <person name="Cros-Aarteil S."/>
            <person name="Calhoun S."/>
            <person name="Haridas S."/>
            <person name="Kuo A."/>
            <person name="Mondo S."/>
            <person name="Pangilinan J."/>
            <person name="Riley R."/>
            <person name="LaButti K."/>
            <person name="Andreopoulos B."/>
            <person name="Lipzen A."/>
            <person name="Chen C."/>
            <person name="Yan M."/>
            <person name="Daum C."/>
            <person name="Ng V."/>
            <person name="Clum A."/>
            <person name="Steindorff A."/>
            <person name="Ohm R.A."/>
            <person name="Martin F."/>
            <person name="Silar P."/>
            <person name="Natvig D.O."/>
            <person name="Lalanne C."/>
            <person name="Gautier V."/>
            <person name="Ament-Velasquez S.L."/>
            <person name="Kruys A."/>
            <person name="Hutchinson M.I."/>
            <person name="Powell A.J."/>
            <person name="Barry K."/>
            <person name="Miller A.N."/>
            <person name="Grigoriev I.V."/>
            <person name="Debuchy R."/>
            <person name="Gladieux P."/>
            <person name="Hiltunen Thoren M."/>
            <person name="Johannesson H."/>
        </authorList>
    </citation>
    <scope>NUCLEOTIDE SEQUENCE</scope>
    <source>
        <strain evidence="3">CBS 958.72</strain>
    </source>
</reference>
<evidence type="ECO:0000313" key="3">
    <source>
        <dbReference type="EMBL" id="KAK3362192.1"/>
    </source>
</evidence>
<keyword evidence="1" id="KW-1133">Transmembrane helix</keyword>
<feature type="transmembrane region" description="Helical" evidence="1">
    <location>
        <begin position="462"/>
        <end position="484"/>
    </location>
</feature>
<evidence type="ECO:0000256" key="2">
    <source>
        <dbReference type="SAM" id="SignalP"/>
    </source>
</evidence>
<reference evidence="3" key="2">
    <citation type="submission" date="2023-06" db="EMBL/GenBank/DDBJ databases">
        <authorList>
            <consortium name="Lawrence Berkeley National Laboratory"/>
            <person name="Haridas S."/>
            <person name="Hensen N."/>
            <person name="Bonometti L."/>
            <person name="Westerberg I."/>
            <person name="Brannstrom I.O."/>
            <person name="Guillou S."/>
            <person name="Cros-Aarteil S."/>
            <person name="Calhoun S."/>
            <person name="Kuo A."/>
            <person name="Mondo S."/>
            <person name="Pangilinan J."/>
            <person name="Riley R."/>
            <person name="Labutti K."/>
            <person name="Andreopoulos B."/>
            <person name="Lipzen A."/>
            <person name="Chen C."/>
            <person name="Yanf M."/>
            <person name="Daum C."/>
            <person name="Ng V."/>
            <person name="Clum A."/>
            <person name="Steindorff A."/>
            <person name="Ohm R."/>
            <person name="Martin F."/>
            <person name="Silar P."/>
            <person name="Natvig D."/>
            <person name="Lalanne C."/>
            <person name="Gautier V."/>
            <person name="Ament-Velasquez S.L."/>
            <person name="Kruys A."/>
            <person name="Hutchinson M.I."/>
            <person name="Powell A.J."/>
            <person name="Barry K."/>
            <person name="Miller A.N."/>
            <person name="Grigoriev I.V."/>
            <person name="Debuchy R."/>
            <person name="Gladieux P."/>
            <person name="Thoren M.H."/>
            <person name="Johannesson H."/>
        </authorList>
    </citation>
    <scope>NUCLEOTIDE SEQUENCE</scope>
    <source>
        <strain evidence="3">CBS 958.72</strain>
    </source>
</reference>
<keyword evidence="4" id="KW-1185">Reference proteome</keyword>
<protein>
    <submittedName>
        <fullName evidence="3">Uncharacterized protein</fullName>
    </submittedName>
</protein>
<dbReference type="Proteomes" id="UP001287356">
    <property type="component" value="Unassembled WGS sequence"/>
</dbReference>
<feature type="transmembrane region" description="Helical" evidence="1">
    <location>
        <begin position="52"/>
        <end position="77"/>
    </location>
</feature>
<proteinExistence type="predicted"/>
<dbReference type="AlphaFoldDB" id="A0AAE0JVA9"/>
<feature type="signal peptide" evidence="2">
    <location>
        <begin position="1"/>
        <end position="20"/>
    </location>
</feature>